<gene>
    <name evidence="2" type="ORF">B9Q17_01860</name>
</gene>
<accession>A0A7Z1DT85</accession>
<name>A0A7Z1DT85_9GAMM</name>
<reference evidence="2 3" key="1">
    <citation type="submission" date="2017-06" db="EMBL/GenBank/DDBJ databases">
        <title>Draft genome sequence of the halophilic bacterium Marinobacter vinifirmus FB1.</title>
        <authorList>
            <person name="Stepanov V.G."/>
            <person name="Roberts D.J."/>
            <person name="Fox G.E."/>
        </authorList>
    </citation>
    <scope>NUCLEOTIDE SEQUENCE [LARGE SCALE GENOMIC DNA]</scope>
    <source>
        <strain evidence="2 3">FB1</strain>
    </source>
</reference>
<feature type="coiled-coil region" evidence="1">
    <location>
        <begin position="100"/>
        <end position="127"/>
    </location>
</feature>
<dbReference type="AlphaFoldDB" id="A0A7Z1DT85"/>
<keyword evidence="3" id="KW-1185">Reference proteome</keyword>
<evidence type="ECO:0008006" key="4">
    <source>
        <dbReference type="Google" id="ProtNLM"/>
    </source>
</evidence>
<keyword evidence="1" id="KW-0175">Coiled coil</keyword>
<evidence type="ECO:0000313" key="2">
    <source>
        <dbReference type="EMBL" id="OZC34502.1"/>
    </source>
</evidence>
<sequence>MDLPLEALPGPLADFVEDISTRQQCPPDYVAVTALCALSAVVGNKIKVCPKRHDDWALVPNLWGAVVGGPASSKSPAMGAALAPLKAMEREAWKVYEQEKADYEAELKLASIEEKKAQKDAQKLSEKGNREGAMELLRATSKPDEPNRQRLIVNDATIEKLGELLNENPNGLLLVRDELAGWLSKLSGEEGQGDRAFYLECYDGDGRYTFDRIGRGTVDIESTTLSIIGGIQPARIAPIIRGATRGSDDDGLIQRVQLAVWPDISPRFKWHDVEPEKDIYKAYADCFRRLAALPREGKRAHFDEQAQPLFVEWMEEMQEQARSGSLHPVMAAHLVKMPKTVAALSLIFELIETGETSISAHSLAMALELTDYLKSHAERLYSIVSNSAIKGAKLILQRRDKLPVPFTARNIRRKQWQGLANSQDVDDAIDVLVEHRYLKAMPLQTGGRPTWQYFWNMEG</sequence>
<protein>
    <recommendedName>
        <fullName evidence="4">DUF3987 domain-containing protein</fullName>
    </recommendedName>
</protein>
<dbReference type="Pfam" id="PF13148">
    <property type="entry name" value="DUF3987"/>
    <property type="match status" value="1"/>
</dbReference>
<organism evidence="2 3">
    <name type="scientific">Marinobacter vinifirmus</name>
    <dbReference type="NCBI Taxonomy" id="355591"/>
    <lineage>
        <taxon>Bacteria</taxon>
        <taxon>Pseudomonadati</taxon>
        <taxon>Pseudomonadota</taxon>
        <taxon>Gammaproteobacteria</taxon>
        <taxon>Pseudomonadales</taxon>
        <taxon>Marinobacteraceae</taxon>
        <taxon>Marinobacter</taxon>
    </lineage>
</organism>
<dbReference type="Proteomes" id="UP000216984">
    <property type="component" value="Unassembled WGS sequence"/>
</dbReference>
<proteinExistence type="predicted"/>
<dbReference type="InterPro" id="IPR025048">
    <property type="entry name" value="DUF3987"/>
</dbReference>
<evidence type="ECO:0000256" key="1">
    <source>
        <dbReference type="SAM" id="Coils"/>
    </source>
</evidence>
<comment type="caution">
    <text evidence="2">The sequence shown here is derived from an EMBL/GenBank/DDBJ whole genome shotgun (WGS) entry which is preliminary data.</text>
</comment>
<evidence type="ECO:0000313" key="3">
    <source>
        <dbReference type="Proteomes" id="UP000216984"/>
    </source>
</evidence>
<dbReference type="EMBL" id="NEFY01000044">
    <property type="protein sequence ID" value="OZC34502.1"/>
    <property type="molecule type" value="Genomic_DNA"/>
</dbReference>